<reference evidence="1 2" key="1">
    <citation type="submission" date="2023-10" db="EMBL/GenBank/DDBJ databases">
        <title>Draft Genome Sequence of Bacillus thuringiensis serovar. toumanoffi 4059: Identification of a Novel Cry Protein Candidate.</title>
        <authorList>
            <person name="Murdoch R.W."/>
            <person name="Gemler B."/>
            <person name="Heater B.S."/>
        </authorList>
    </citation>
    <scope>NUCLEOTIDE SEQUENCE [LARGE SCALE GENOMIC DNA]</scope>
    <source>
        <strain evidence="1 2">4059</strain>
    </source>
</reference>
<dbReference type="AlphaFoldDB" id="A0ABD5IAC8"/>
<organism evidence="1 2">
    <name type="scientific">Bacillus thuringiensis serovar toumanoffi</name>
    <dbReference type="NCBI Taxonomy" id="180862"/>
    <lineage>
        <taxon>Bacteria</taxon>
        <taxon>Bacillati</taxon>
        <taxon>Bacillota</taxon>
        <taxon>Bacilli</taxon>
        <taxon>Bacillales</taxon>
        <taxon>Bacillaceae</taxon>
        <taxon>Bacillus</taxon>
        <taxon>Bacillus cereus group</taxon>
    </lineage>
</organism>
<dbReference type="Proteomes" id="UP001272716">
    <property type="component" value="Unassembled WGS sequence"/>
</dbReference>
<evidence type="ECO:0000313" key="1">
    <source>
        <dbReference type="EMBL" id="MDW9213998.1"/>
    </source>
</evidence>
<gene>
    <name evidence="1" type="ORF">BTTOUR_35200</name>
</gene>
<dbReference type="RefSeq" id="WP_042972886.1">
    <property type="nucleotide sequence ID" value="NZ_JAWQCK010000011.1"/>
</dbReference>
<sequence>MGIRQLIRNFFKGKKGQEEKQNQIATNKEVYTQNEEDFHTCINVYGFQTEVSDFWLKPIMNIPNAIVKMDIISDGRKVVVEALNNFLAEENVRPMDTKDYVEWIESELQDIESLYQQVRNGGIVKFLQLRIYISAGTMNEIEKQAKEVTEALASINFKGKIFLT</sequence>
<protein>
    <submittedName>
        <fullName evidence="1">Uncharacterized protein</fullName>
    </submittedName>
</protein>
<evidence type="ECO:0000313" key="2">
    <source>
        <dbReference type="Proteomes" id="UP001272716"/>
    </source>
</evidence>
<proteinExistence type="predicted"/>
<name>A0ABD5IAC8_BACTU</name>
<accession>A0ABD5IAC8</accession>
<comment type="caution">
    <text evidence="1">The sequence shown here is derived from an EMBL/GenBank/DDBJ whole genome shotgun (WGS) entry which is preliminary data.</text>
</comment>
<dbReference type="EMBL" id="JAWQCK010000011">
    <property type="protein sequence ID" value="MDW9213998.1"/>
    <property type="molecule type" value="Genomic_DNA"/>
</dbReference>